<dbReference type="Proteomes" id="UP000239576">
    <property type="component" value="Unassembled WGS sequence"/>
</dbReference>
<dbReference type="PROSITE" id="PS00893">
    <property type="entry name" value="NUDIX_BOX"/>
    <property type="match status" value="1"/>
</dbReference>
<dbReference type="PANTHER" id="PTHR21340:SF0">
    <property type="entry name" value="BIS(5'-NUCLEOSYL)-TETRAPHOSPHATASE [ASYMMETRICAL]"/>
    <property type="match status" value="1"/>
</dbReference>
<organism evidence="8 9">
    <name type="scientific">Stenomitos frigidus ULC18</name>
    <dbReference type="NCBI Taxonomy" id="2107698"/>
    <lineage>
        <taxon>Bacteria</taxon>
        <taxon>Bacillati</taxon>
        <taxon>Cyanobacteriota</taxon>
        <taxon>Cyanophyceae</taxon>
        <taxon>Leptolyngbyales</taxon>
        <taxon>Leptolyngbyaceae</taxon>
        <taxon>Stenomitos</taxon>
    </lineage>
</organism>
<dbReference type="GO" id="GO:0006167">
    <property type="term" value="P:AMP biosynthetic process"/>
    <property type="evidence" value="ECO:0007669"/>
    <property type="project" value="TreeGrafter"/>
</dbReference>
<dbReference type="AlphaFoldDB" id="A0A2T1EGG8"/>
<gene>
    <name evidence="8" type="ORF">C7B82_06460</name>
</gene>
<keyword evidence="3" id="KW-0547">Nucleotide-binding</keyword>
<protein>
    <recommendedName>
        <fullName evidence="2">Bis(5'-nucleosyl)-tetraphosphatase [asymmetrical]</fullName>
    </recommendedName>
    <alternativeName>
        <fullName evidence="5">Diadenosine 5',5'''-P1,P4-tetraphosphate asymmetrical hydrolase</fullName>
    </alternativeName>
</protein>
<dbReference type="Pfam" id="PF00293">
    <property type="entry name" value="NUDIX"/>
    <property type="match status" value="1"/>
</dbReference>
<dbReference type="SUPFAM" id="SSF55811">
    <property type="entry name" value="Nudix"/>
    <property type="match status" value="1"/>
</dbReference>
<comment type="similarity">
    <text evidence="1 6">Belongs to the Nudix hydrolase family.</text>
</comment>
<dbReference type="CDD" id="cd03428">
    <property type="entry name" value="NUDIX_Ap4A_Nudt2"/>
    <property type="match status" value="1"/>
</dbReference>
<accession>A0A2T1EGG8</accession>
<proteinExistence type="inferred from homology"/>
<dbReference type="InterPro" id="IPR051325">
    <property type="entry name" value="Nudix_hydrolase_domain"/>
</dbReference>
<dbReference type="InterPro" id="IPR000086">
    <property type="entry name" value="NUDIX_hydrolase_dom"/>
</dbReference>
<dbReference type="OrthoDB" id="9816289at2"/>
<dbReference type="GO" id="GO:0004081">
    <property type="term" value="F:bis(5'-nucleosyl)-tetraphosphatase (asymmetrical) activity"/>
    <property type="evidence" value="ECO:0007669"/>
    <property type="project" value="TreeGrafter"/>
</dbReference>
<evidence type="ECO:0000313" key="9">
    <source>
        <dbReference type="Proteomes" id="UP000239576"/>
    </source>
</evidence>
<evidence type="ECO:0000313" key="8">
    <source>
        <dbReference type="EMBL" id="PSB31857.1"/>
    </source>
</evidence>
<keyword evidence="9" id="KW-1185">Reference proteome</keyword>
<dbReference type="GO" id="GO:0000166">
    <property type="term" value="F:nucleotide binding"/>
    <property type="evidence" value="ECO:0007669"/>
    <property type="project" value="UniProtKB-KW"/>
</dbReference>
<comment type="caution">
    <text evidence="8">The sequence shown here is derived from an EMBL/GenBank/DDBJ whole genome shotgun (WGS) entry which is preliminary data.</text>
</comment>
<dbReference type="Gene3D" id="3.90.79.10">
    <property type="entry name" value="Nucleoside Triphosphate Pyrophosphohydrolase"/>
    <property type="match status" value="1"/>
</dbReference>
<sequence>MAKSTIARDEAFGIVPILPTNDVYQFLLIQHHAGHWGFPKGHADPGESALQAACREFVEETGISDYVLIEGVSFSEQYPFTRSGRKFEKTVIYFPAWVHSATVHCQEKEIQAYVWADYEQAIARLSFDGAKQVLRDVQRYLQTREHA</sequence>
<evidence type="ECO:0000256" key="3">
    <source>
        <dbReference type="ARBA" id="ARBA00022741"/>
    </source>
</evidence>
<dbReference type="PANTHER" id="PTHR21340">
    <property type="entry name" value="DIADENOSINE 5,5-P1,P4-TETRAPHOSPHATE PYROPHOSPHOHYDROLASE MUTT"/>
    <property type="match status" value="1"/>
</dbReference>
<feature type="domain" description="Nudix hydrolase" evidence="7">
    <location>
        <begin position="7"/>
        <end position="140"/>
    </location>
</feature>
<dbReference type="GO" id="GO:0006754">
    <property type="term" value="P:ATP biosynthetic process"/>
    <property type="evidence" value="ECO:0007669"/>
    <property type="project" value="TreeGrafter"/>
</dbReference>
<dbReference type="InterPro" id="IPR003565">
    <property type="entry name" value="Tetra_PHTase"/>
</dbReference>
<evidence type="ECO:0000256" key="6">
    <source>
        <dbReference type="RuleBase" id="RU003476"/>
    </source>
</evidence>
<evidence type="ECO:0000259" key="7">
    <source>
        <dbReference type="PROSITE" id="PS51462"/>
    </source>
</evidence>
<evidence type="ECO:0000256" key="5">
    <source>
        <dbReference type="ARBA" id="ARBA00032644"/>
    </source>
</evidence>
<keyword evidence="4 6" id="KW-0378">Hydrolase</keyword>
<dbReference type="InterPro" id="IPR015797">
    <property type="entry name" value="NUDIX_hydrolase-like_dom_sf"/>
</dbReference>
<evidence type="ECO:0000256" key="1">
    <source>
        <dbReference type="ARBA" id="ARBA00005582"/>
    </source>
</evidence>
<dbReference type="PRINTS" id="PR00502">
    <property type="entry name" value="NUDIXFAMILY"/>
</dbReference>
<dbReference type="RefSeq" id="WP_106255489.1">
    <property type="nucleotide sequence ID" value="NZ_CAWNSW010000125.1"/>
</dbReference>
<name>A0A2T1EGG8_9CYAN</name>
<dbReference type="InterPro" id="IPR020476">
    <property type="entry name" value="Nudix_hydrolase"/>
</dbReference>
<evidence type="ECO:0000256" key="4">
    <source>
        <dbReference type="ARBA" id="ARBA00022801"/>
    </source>
</evidence>
<dbReference type="InterPro" id="IPR020084">
    <property type="entry name" value="NUDIX_hydrolase_CS"/>
</dbReference>
<evidence type="ECO:0000256" key="2">
    <source>
        <dbReference type="ARBA" id="ARBA00018911"/>
    </source>
</evidence>
<dbReference type="PROSITE" id="PS51462">
    <property type="entry name" value="NUDIX"/>
    <property type="match status" value="1"/>
</dbReference>
<reference evidence="9" key="1">
    <citation type="submission" date="2018-02" db="EMBL/GenBank/DDBJ databases">
        <authorList>
            <person name="Moore K."/>
            <person name="Momper L."/>
        </authorList>
    </citation>
    <scope>NUCLEOTIDE SEQUENCE [LARGE SCALE GENOMIC DNA]</scope>
    <source>
        <strain evidence="9">ULC18</strain>
    </source>
</reference>
<dbReference type="EMBL" id="PVWK01000031">
    <property type="protein sequence ID" value="PSB31857.1"/>
    <property type="molecule type" value="Genomic_DNA"/>
</dbReference>
<reference evidence="8 9" key="2">
    <citation type="submission" date="2018-03" db="EMBL/GenBank/DDBJ databases">
        <title>The ancient ancestry and fast evolution of plastids.</title>
        <authorList>
            <person name="Moore K.R."/>
            <person name="Magnabosco C."/>
            <person name="Momper L."/>
            <person name="Gold D.A."/>
            <person name="Bosak T."/>
            <person name="Fournier G.P."/>
        </authorList>
    </citation>
    <scope>NUCLEOTIDE SEQUENCE [LARGE SCALE GENOMIC DNA]</scope>
    <source>
        <strain evidence="8 9">ULC18</strain>
    </source>
</reference>